<keyword evidence="1" id="KW-1133">Transmembrane helix</keyword>
<name>A0ABS2RIH2_9ACTN</name>
<proteinExistence type="predicted"/>
<dbReference type="Gene3D" id="2.60.40.650">
    <property type="match status" value="1"/>
</dbReference>
<evidence type="ECO:0000313" key="3">
    <source>
        <dbReference type="EMBL" id="MBM7798795.1"/>
    </source>
</evidence>
<organism evidence="3 4">
    <name type="scientific">Microlunatus panaciterrae</name>
    <dbReference type="NCBI Taxonomy" id="400768"/>
    <lineage>
        <taxon>Bacteria</taxon>
        <taxon>Bacillati</taxon>
        <taxon>Actinomycetota</taxon>
        <taxon>Actinomycetes</taxon>
        <taxon>Propionibacteriales</taxon>
        <taxon>Propionibacteriaceae</taxon>
        <taxon>Microlunatus</taxon>
    </lineage>
</organism>
<gene>
    <name evidence="3" type="ORF">JOE57_001716</name>
</gene>
<dbReference type="EMBL" id="JAFBCF010000001">
    <property type="protein sequence ID" value="MBM7798795.1"/>
    <property type="molecule type" value="Genomic_DNA"/>
</dbReference>
<keyword evidence="1" id="KW-0472">Membrane</keyword>
<protein>
    <submittedName>
        <fullName evidence="3">DMSO/TMAO reductase YedYZ molybdopterin-dependent catalytic subunit</fullName>
    </submittedName>
</protein>
<dbReference type="InterPro" id="IPR036374">
    <property type="entry name" value="OxRdtase_Mopterin-bd_sf"/>
</dbReference>
<evidence type="ECO:0000313" key="4">
    <source>
        <dbReference type="Proteomes" id="UP000704762"/>
    </source>
</evidence>
<reference evidence="3 4" key="1">
    <citation type="submission" date="2021-01" db="EMBL/GenBank/DDBJ databases">
        <title>Sequencing the genomes of 1000 actinobacteria strains.</title>
        <authorList>
            <person name="Klenk H.-P."/>
        </authorList>
    </citation>
    <scope>NUCLEOTIDE SEQUENCE [LARGE SCALE GENOMIC DNA]</scope>
    <source>
        <strain evidence="3 4">DSM 18662</strain>
    </source>
</reference>
<keyword evidence="4" id="KW-1185">Reference proteome</keyword>
<dbReference type="PANTHER" id="PTHR19372:SF7">
    <property type="entry name" value="SULFITE OXIDASE, MITOCHONDRIAL"/>
    <property type="match status" value="1"/>
</dbReference>
<sequence length="528" mass="55865">MTENQPAAAPRPEPVPGGWARLSGVIGGMAGLAVADLVAWFLSPPGSPLSAVGELIISVLPASMIEFGKTTLGRADKPILLGIIALAVLLICALAGQLEYRHRYRGAAVFGLLAAVALVAVTLTPDKSPLSFLPAVVGLAAGYGILRLLLTRLQRWHPQRAAGPTDAERAPVPGRRNFIGLAIVIGAASVVAAVGSRALAGAANAVSSARDRLKLPAAASPAPPVPAGADFGGSGLTSYVTPNQDFYRIDTALQVPVVDPDSWKLTITGMVQNPVEITFAELLAKPLVEHMVTLTCVSNEVGGELAGNALWLGFPVRELLAEARPDPAADMVLSRSVDGWTAGTPLEVLTDQNRQCLLAVGMNGEPLPIEHGFPVRMVVPGLYGYVSATKWVTELKVTTFKQDMGYWTPLGWSARGPIKLQSRIDTPRKSTIKAGRIVFAGVAWAQHTGIRGVEVRLDAGPWQQADLAETVGPDTWRQWRLEWQSAPGYHTVTVRAIDQNGTVQTDVKAPPDPDGATGLHAITFIVEE</sequence>
<comment type="caution">
    <text evidence="3">The sequence shown here is derived from an EMBL/GenBank/DDBJ whole genome shotgun (WGS) entry which is preliminary data.</text>
</comment>
<feature type="transmembrane region" description="Helical" evidence="1">
    <location>
        <begin position="130"/>
        <end position="150"/>
    </location>
</feature>
<dbReference type="Proteomes" id="UP000704762">
    <property type="component" value="Unassembled WGS sequence"/>
</dbReference>
<feature type="transmembrane region" description="Helical" evidence="1">
    <location>
        <begin position="178"/>
        <end position="200"/>
    </location>
</feature>
<feature type="domain" description="Oxidoreductase molybdopterin-binding" evidence="2">
    <location>
        <begin position="253"/>
        <end position="406"/>
    </location>
</feature>
<keyword evidence="1" id="KW-0812">Transmembrane</keyword>
<feature type="transmembrane region" description="Helical" evidence="1">
    <location>
        <begin position="79"/>
        <end position="100"/>
    </location>
</feature>
<evidence type="ECO:0000256" key="1">
    <source>
        <dbReference type="SAM" id="Phobius"/>
    </source>
</evidence>
<feature type="transmembrane region" description="Helical" evidence="1">
    <location>
        <begin position="20"/>
        <end position="42"/>
    </location>
</feature>
<dbReference type="PANTHER" id="PTHR19372">
    <property type="entry name" value="SULFITE REDUCTASE"/>
    <property type="match status" value="1"/>
</dbReference>
<dbReference type="Pfam" id="PF00174">
    <property type="entry name" value="Oxidored_molyb"/>
    <property type="match status" value="1"/>
</dbReference>
<dbReference type="SUPFAM" id="SSF56524">
    <property type="entry name" value="Oxidoreductase molybdopterin-binding domain"/>
    <property type="match status" value="1"/>
</dbReference>
<dbReference type="Gene3D" id="3.90.420.10">
    <property type="entry name" value="Oxidoreductase, molybdopterin-binding domain"/>
    <property type="match status" value="1"/>
</dbReference>
<feature type="transmembrane region" description="Helical" evidence="1">
    <location>
        <begin position="107"/>
        <end position="124"/>
    </location>
</feature>
<dbReference type="InterPro" id="IPR000572">
    <property type="entry name" value="OxRdtase_Mopterin-bd_dom"/>
</dbReference>
<dbReference type="InterPro" id="IPR014756">
    <property type="entry name" value="Ig_E-set"/>
</dbReference>
<accession>A0ABS2RIH2</accession>
<dbReference type="RefSeq" id="WP_204917296.1">
    <property type="nucleotide sequence ID" value="NZ_BAAAQP010000002.1"/>
</dbReference>
<dbReference type="SUPFAM" id="SSF81296">
    <property type="entry name" value="E set domains"/>
    <property type="match status" value="1"/>
</dbReference>
<evidence type="ECO:0000259" key="2">
    <source>
        <dbReference type="Pfam" id="PF00174"/>
    </source>
</evidence>